<dbReference type="PROSITE" id="PS00211">
    <property type="entry name" value="ABC_TRANSPORTER_1"/>
    <property type="match status" value="1"/>
</dbReference>
<keyword evidence="3" id="KW-1003">Cell membrane</keyword>
<dbReference type="InterPro" id="IPR003439">
    <property type="entry name" value="ABC_transporter-like_ATP-bd"/>
</dbReference>
<dbReference type="CDD" id="cd03214">
    <property type="entry name" value="ABC_Iron-Siderophores_B12_Hemin"/>
    <property type="match status" value="1"/>
</dbReference>
<dbReference type="AlphaFoldDB" id="D7UXV3"/>
<dbReference type="PROSITE" id="PS50893">
    <property type="entry name" value="ABC_TRANSPORTER_2"/>
    <property type="match status" value="1"/>
</dbReference>
<gene>
    <name evidence="11" type="primary">fhuC</name>
    <name evidence="11" type="ORF">HMPREF0556_11064</name>
</gene>
<dbReference type="STRING" id="525367.HMPREF0556_11064"/>
<dbReference type="SUPFAM" id="SSF52540">
    <property type="entry name" value="P-loop containing nucleoside triphosphate hydrolases"/>
    <property type="match status" value="1"/>
</dbReference>
<dbReference type="GO" id="GO:0006826">
    <property type="term" value="P:iron ion transport"/>
    <property type="evidence" value="ECO:0007669"/>
    <property type="project" value="UniProtKB-KW"/>
</dbReference>
<name>D7UXV3_LISGR</name>
<comment type="caution">
    <text evidence="11">The sequence shown here is derived from an EMBL/GenBank/DDBJ whole genome shotgun (WGS) entry which is preliminary data.</text>
</comment>
<keyword evidence="8" id="KW-0406">Ion transport</keyword>
<dbReference type="GO" id="GO:0005524">
    <property type="term" value="F:ATP binding"/>
    <property type="evidence" value="ECO:0007669"/>
    <property type="project" value="UniProtKB-KW"/>
</dbReference>
<dbReference type="PANTHER" id="PTHR42771:SF2">
    <property type="entry name" value="IRON(3+)-HYDROXAMATE IMPORT ATP-BINDING PROTEIN FHUC"/>
    <property type="match status" value="1"/>
</dbReference>
<evidence type="ECO:0000256" key="5">
    <source>
        <dbReference type="ARBA" id="ARBA00022741"/>
    </source>
</evidence>
<evidence type="ECO:0000256" key="8">
    <source>
        <dbReference type="ARBA" id="ARBA00023065"/>
    </source>
</evidence>
<evidence type="ECO:0000313" key="12">
    <source>
        <dbReference type="Proteomes" id="UP000010119"/>
    </source>
</evidence>
<dbReference type="SMART" id="SM00382">
    <property type="entry name" value="AAA"/>
    <property type="match status" value="1"/>
</dbReference>
<evidence type="ECO:0000256" key="2">
    <source>
        <dbReference type="ARBA" id="ARBA00022448"/>
    </source>
</evidence>
<proteinExistence type="predicted"/>
<comment type="subcellular location">
    <subcellularLocation>
        <location evidence="1">Cell membrane</location>
        <topology evidence="1">Peripheral membrane protein</topology>
    </subcellularLocation>
</comment>
<sequence length="304" mass="33779">MHNKIKETILSIENDYHYILERCPVKNLYTENLEISYDKRVIIHDLNIEIPKGKITALVGANGCGKSTILKTLSRLMKPSKGSVLLDGKKIHRQSTKELAKEIAILPQNPSAPDGLTVFELVSYGRAPHQSSFKPMSQEDRDKVFWALRVTNLLDFADDPIENLSGGQRQRAWIAMAVAQETDVLFLDEPTTFLDMTHQLDVLNLLKQLNEVEKRTIVMIVHDLNHASRYADHMIAIKDGGVFASGTPATVMTESTLESVFNIKADILIDPRSGVPLCLPYETCNGCEIKEAAGGVTNLVQGIV</sequence>
<evidence type="ECO:0000256" key="3">
    <source>
        <dbReference type="ARBA" id="ARBA00022475"/>
    </source>
</evidence>
<feature type="domain" description="ABC transporter" evidence="10">
    <location>
        <begin position="28"/>
        <end position="264"/>
    </location>
</feature>
<protein>
    <submittedName>
        <fullName evidence="11">ABC transporter, ATP-binding protein</fullName>
    </submittedName>
</protein>
<dbReference type="InterPro" id="IPR003593">
    <property type="entry name" value="AAA+_ATPase"/>
</dbReference>
<evidence type="ECO:0000256" key="1">
    <source>
        <dbReference type="ARBA" id="ARBA00004202"/>
    </source>
</evidence>
<accession>D7UXV3</accession>
<reference evidence="11" key="1">
    <citation type="submission" date="2010-06" db="EMBL/GenBank/DDBJ databases">
        <authorList>
            <person name="Muzny D."/>
            <person name="Qin X."/>
            <person name="Buhay C."/>
            <person name="Dugan-Rocha S."/>
            <person name="Ding Y."/>
            <person name="Chen G."/>
            <person name="Hawes A."/>
            <person name="Holder M."/>
            <person name="Jhangiani S."/>
            <person name="Johnson A."/>
            <person name="Khan Z."/>
            <person name="Li Z."/>
            <person name="Liu W."/>
            <person name="Liu X."/>
            <person name="Perez L."/>
            <person name="Shen H."/>
            <person name="Wang Q."/>
            <person name="Watt J."/>
            <person name="Xi L."/>
            <person name="Xin Y."/>
            <person name="Zhou J."/>
            <person name="Deng J."/>
            <person name="Jiang H."/>
            <person name="Liu Y."/>
            <person name="Qu J."/>
            <person name="Song X.-Z."/>
            <person name="Zhang L."/>
            <person name="Villasana D."/>
            <person name="Johnson A."/>
            <person name="Liu J."/>
            <person name="Liyanage D."/>
            <person name="Lorensuhewa L."/>
            <person name="Robinson T."/>
            <person name="Song A."/>
            <person name="Song B.-B."/>
            <person name="Dinh H."/>
            <person name="Thornton R."/>
            <person name="Coyle M."/>
            <person name="Francisco L."/>
            <person name="Jackson L."/>
            <person name="Javaid M."/>
            <person name="Korchina V."/>
            <person name="Kovar C."/>
            <person name="Mata R."/>
            <person name="Mathew T."/>
            <person name="Ngo R."/>
            <person name="Nguyen L."/>
            <person name="Nguyen N."/>
            <person name="Okwuonu G."/>
            <person name="Ongeri F."/>
            <person name="Pham C."/>
            <person name="Simmons D."/>
            <person name="Wilczek-Boney K."/>
            <person name="Hale W."/>
            <person name="Jakkamsetti A."/>
            <person name="Pham P."/>
            <person name="Ruth R."/>
            <person name="San Lucas F."/>
            <person name="Warren J."/>
            <person name="Zhang J."/>
            <person name="Zhao Z."/>
            <person name="Zhou C."/>
            <person name="Zhu D."/>
            <person name="Lee S."/>
            <person name="Bess C."/>
            <person name="Blankenburg K."/>
            <person name="Forbes L."/>
            <person name="Fu Q."/>
            <person name="Gubbala S."/>
            <person name="Hirani K."/>
            <person name="Jayaseelan J.C."/>
            <person name="Lara F."/>
            <person name="Munidasa M."/>
            <person name="Palculict T."/>
            <person name="Patil S."/>
            <person name="Pu L.-L."/>
            <person name="Saada N."/>
            <person name="Tang L."/>
            <person name="Weissenberger G."/>
            <person name="Zhu Y."/>
            <person name="Hemphill L."/>
            <person name="Shang Y."/>
            <person name="Youmans B."/>
            <person name="Ayvaz T."/>
            <person name="Ross M."/>
            <person name="Santibanez J."/>
            <person name="Aqrawi P."/>
            <person name="Gross S."/>
            <person name="Joshi V."/>
            <person name="Fowler G."/>
            <person name="Nazareth L."/>
            <person name="Reid J."/>
            <person name="Worley K."/>
            <person name="Petrosino J."/>
            <person name="Highlander S."/>
            <person name="Gibbs R."/>
        </authorList>
    </citation>
    <scope>NUCLEOTIDE SEQUENCE [LARGE SCALE GENOMIC DNA]</scope>
    <source>
        <strain evidence="11">DSM 20601</strain>
    </source>
</reference>
<keyword evidence="4" id="KW-0410">Iron transport</keyword>
<keyword evidence="6 11" id="KW-0067">ATP-binding</keyword>
<dbReference type="InterPro" id="IPR051535">
    <property type="entry name" value="Siderophore_ABC-ATPase"/>
</dbReference>
<keyword evidence="7" id="KW-0408">Iron</keyword>
<evidence type="ECO:0000256" key="9">
    <source>
        <dbReference type="ARBA" id="ARBA00023136"/>
    </source>
</evidence>
<dbReference type="GO" id="GO:0016887">
    <property type="term" value="F:ATP hydrolysis activity"/>
    <property type="evidence" value="ECO:0007669"/>
    <property type="project" value="InterPro"/>
</dbReference>
<dbReference type="GO" id="GO:0005886">
    <property type="term" value="C:plasma membrane"/>
    <property type="evidence" value="ECO:0007669"/>
    <property type="project" value="UniProtKB-SubCell"/>
</dbReference>
<dbReference type="PANTHER" id="PTHR42771">
    <property type="entry name" value="IRON(3+)-HYDROXAMATE IMPORT ATP-BINDING PROTEIN FHUC"/>
    <property type="match status" value="1"/>
</dbReference>
<evidence type="ECO:0000256" key="6">
    <source>
        <dbReference type="ARBA" id="ARBA00022840"/>
    </source>
</evidence>
<dbReference type="FunFam" id="3.40.50.300:FF:000134">
    <property type="entry name" value="Iron-enterobactin ABC transporter ATP-binding protein"/>
    <property type="match status" value="1"/>
</dbReference>
<keyword evidence="5" id="KW-0547">Nucleotide-binding</keyword>
<evidence type="ECO:0000256" key="7">
    <source>
        <dbReference type="ARBA" id="ARBA00023004"/>
    </source>
</evidence>
<dbReference type="EMBL" id="ACCR02000003">
    <property type="protein sequence ID" value="EFI84511.1"/>
    <property type="molecule type" value="Genomic_DNA"/>
</dbReference>
<dbReference type="Proteomes" id="UP000010119">
    <property type="component" value="Unassembled WGS sequence"/>
</dbReference>
<keyword evidence="12" id="KW-1185">Reference proteome</keyword>
<dbReference type="HOGENOM" id="CLU_000604_1_11_9"/>
<keyword evidence="2" id="KW-0813">Transport</keyword>
<keyword evidence="9" id="KW-0472">Membrane</keyword>
<dbReference type="Gene3D" id="3.40.50.300">
    <property type="entry name" value="P-loop containing nucleotide triphosphate hydrolases"/>
    <property type="match status" value="1"/>
</dbReference>
<dbReference type="InterPro" id="IPR017871">
    <property type="entry name" value="ABC_transporter-like_CS"/>
</dbReference>
<evidence type="ECO:0000313" key="11">
    <source>
        <dbReference type="EMBL" id="EFI84511.1"/>
    </source>
</evidence>
<organism evidence="11 12">
    <name type="scientific">Listeria grayi DSM 20601</name>
    <dbReference type="NCBI Taxonomy" id="525367"/>
    <lineage>
        <taxon>Bacteria</taxon>
        <taxon>Bacillati</taxon>
        <taxon>Bacillota</taxon>
        <taxon>Bacilli</taxon>
        <taxon>Bacillales</taxon>
        <taxon>Listeriaceae</taxon>
        <taxon>Listeria</taxon>
    </lineage>
</organism>
<evidence type="ECO:0000259" key="10">
    <source>
        <dbReference type="PROSITE" id="PS50893"/>
    </source>
</evidence>
<evidence type="ECO:0000256" key="4">
    <source>
        <dbReference type="ARBA" id="ARBA00022496"/>
    </source>
</evidence>
<dbReference type="eggNOG" id="COG1120">
    <property type="taxonomic scope" value="Bacteria"/>
</dbReference>
<dbReference type="Pfam" id="PF00005">
    <property type="entry name" value="ABC_tran"/>
    <property type="match status" value="1"/>
</dbReference>
<dbReference type="InterPro" id="IPR027417">
    <property type="entry name" value="P-loop_NTPase"/>
</dbReference>